<reference evidence="2" key="1">
    <citation type="journal article" date="2019" name="Sci. Rep.">
        <title>Draft genome of Tanacetum cinerariifolium, the natural source of mosquito coil.</title>
        <authorList>
            <person name="Yamashiro T."/>
            <person name="Shiraishi A."/>
            <person name="Satake H."/>
            <person name="Nakayama K."/>
        </authorList>
    </citation>
    <scope>NUCLEOTIDE SEQUENCE</scope>
</reference>
<evidence type="ECO:0000313" key="2">
    <source>
        <dbReference type="EMBL" id="GFA41948.1"/>
    </source>
</evidence>
<gene>
    <name evidence="2" type="ORF">Tci_613920</name>
</gene>
<dbReference type="EMBL" id="BKCJ010420747">
    <property type="protein sequence ID" value="GFA41948.1"/>
    <property type="molecule type" value="Genomic_DNA"/>
</dbReference>
<organism evidence="2">
    <name type="scientific">Tanacetum cinerariifolium</name>
    <name type="common">Dalmatian daisy</name>
    <name type="synonym">Chrysanthemum cinerariifolium</name>
    <dbReference type="NCBI Taxonomy" id="118510"/>
    <lineage>
        <taxon>Eukaryota</taxon>
        <taxon>Viridiplantae</taxon>
        <taxon>Streptophyta</taxon>
        <taxon>Embryophyta</taxon>
        <taxon>Tracheophyta</taxon>
        <taxon>Spermatophyta</taxon>
        <taxon>Magnoliopsida</taxon>
        <taxon>eudicotyledons</taxon>
        <taxon>Gunneridae</taxon>
        <taxon>Pentapetalae</taxon>
        <taxon>asterids</taxon>
        <taxon>campanulids</taxon>
        <taxon>Asterales</taxon>
        <taxon>Asteraceae</taxon>
        <taxon>Asteroideae</taxon>
        <taxon>Anthemideae</taxon>
        <taxon>Anthemidinae</taxon>
        <taxon>Tanacetum</taxon>
    </lineage>
</organism>
<name>A0A699JM68_TANCI</name>
<evidence type="ECO:0008006" key="3">
    <source>
        <dbReference type="Google" id="ProtNLM"/>
    </source>
</evidence>
<evidence type="ECO:0000256" key="1">
    <source>
        <dbReference type="SAM" id="MobiDB-lite"/>
    </source>
</evidence>
<comment type="caution">
    <text evidence="2">The sequence shown here is derived from an EMBL/GenBank/DDBJ whole genome shotgun (WGS) entry which is preliminary data.</text>
</comment>
<accession>A0A699JM68</accession>
<feature type="region of interest" description="Disordered" evidence="1">
    <location>
        <begin position="412"/>
        <end position="437"/>
    </location>
</feature>
<dbReference type="AlphaFoldDB" id="A0A699JM68"/>
<protein>
    <recommendedName>
        <fullName evidence="3">Transposase (Putative), gypsy type</fullName>
    </recommendedName>
</protein>
<feature type="non-terminal residue" evidence="2">
    <location>
        <position position="1"/>
    </location>
</feature>
<sequence>QTQGGNVRTCRASERYVILSSSLDPLDKDLNTYSKVGSPNLHVHIRVENMAAGPVNGIEALFIPENDTGAASLPGNGTGTSSLPRDEAGTSYLLRNEIGASSSAPINGSPIDDFFKSQTIDSAIAQDINIVSLKAKVEKAESEAGEVIELRMRVLLNAVAVAKSEEIVGLTAQNTELLGNVSGLDEIACKARMKEEFSSIPDTKAWRFEEWSVKLDARIAELNHDMDTKLYPHMLTAVFGQRWVIDHGFRLEGLEAGIKHGKAGTSLDEVTAYDPRVRAGCVTAFNELEDDSFPLLEQLQPMSDQVTVPVYFEHGGSRDPNSISHKILLSDALAASYHRAKKRKVGASSSLAAGGPCLIEPILTMVSCATDCCCEAFMILGYVRAWPDVGSWIVDPGAWEYVSTPIPDLVKDKQEKDKIGSKPDKNGKRDEAGRSQK</sequence>
<proteinExistence type="predicted"/>